<organism evidence="1 2">
    <name type="scientific">Massilia rubra</name>
    <dbReference type="NCBI Taxonomy" id="2607910"/>
    <lineage>
        <taxon>Bacteria</taxon>
        <taxon>Pseudomonadati</taxon>
        <taxon>Pseudomonadota</taxon>
        <taxon>Betaproteobacteria</taxon>
        <taxon>Burkholderiales</taxon>
        <taxon>Oxalobacteraceae</taxon>
        <taxon>Telluria group</taxon>
        <taxon>Massilia</taxon>
    </lineage>
</organism>
<sequence>MEEIFDVPLWEKYISGYTFYDCAILSEYEFGFVLVEERDDDDDADTGPKTRFIAMKVDNPIDSRLTGSQTNAFSKTTIASSEQPRVYIAVDTGSKVHSIHSERKGDEKAIDRVLDMSTYNGMLGTIRKVVRAVGEVYAIGSFRKIYRRIDMNQWIELGSEGKGVPMPTDLTSPTDFVFTLGFNDMSAFAKNDMYAVGGDGDVWRFDGKKWHNCPIPTNASLETVCCAENGIVYITELNGSVWAGRTDQWEKIADANLTAGFHPVDAFWFNNRLYLGSQQGIFTIDEKKKKVVPLKEVEEDAPNPTNGGRIDISPDGRFMLTVGPYGACLHDGTKWRRLFSAFDFVEG</sequence>
<evidence type="ECO:0000313" key="2">
    <source>
        <dbReference type="Proteomes" id="UP000785613"/>
    </source>
</evidence>
<proteinExistence type="predicted"/>
<gene>
    <name evidence="1" type="ORF">F0185_33500</name>
</gene>
<keyword evidence="2" id="KW-1185">Reference proteome</keyword>
<dbReference type="EMBL" id="VUYU01000053">
    <property type="protein sequence ID" value="NHZ38465.1"/>
    <property type="molecule type" value="Genomic_DNA"/>
</dbReference>
<protein>
    <recommendedName>
        <fullName evidence="3">WD40 repeat domain-containing protein</fullName>
    </recommendedName>
</protein>
<dbReference type="RefSeq" id="WP_167232994.1">
    <property type="nucleotide sequence ID" value="NZ_VUYU01000053.1"/>
</dbReference>
<reference evidence="1 2" key="1">
    <citation type="submission" date="2019-09" db="EMBL/GenBank/DDBJ databases">
        <title>Taxonomy of Antarctic Massilia spp.: description of Massilia rubra sp. nov., Massilia aquatica sp. nov., Massilia mucilaginosa sp. nov., Massilia frigida sp. nov. isolated from streams, lakes and regoliths.</title>
        <authorList>
            <person name="Holochova P."/>
            <person name="Sedlacek I."/>
            <person name="Kralova S."/>
            <person name="Maslanova I."/>
            <person name="Busse H.-J."/>
            <person name="Stankova E."/>
            <person name="Vrbovska V."/>
            <person name="Kovarovic V."/>
            <person name="Bartak M."/>
            <person name="Svec P."/>
            <person name="Pantucek R."/>
        </authorList>
    </citation>
    <scope>NUCLEOTIDE SEQUENCE [LARGE SCALE GENOMIC DNA]</scope>
    <source>
        <strain evidence="1 2">CCM 8692</strain>
    </source>
</reference>
<dbReference type="SUPFAM" id="SSF50965">
    <property type="entry name" value="Galactose oxidase, central domain"/>
    <property type="match status" value="1"/>
</dbReference>
<name>A0ABX0LUU0_9BURK</name>
<evidence type="ECO:0008006" key="3">
    <source>
        <dbReference type="Google" id="ProtNLM"/>
    </source>
</evidence>
<comment type="caution">
    <text evidence="1">The sequence shown here is derived from an EMBL/GenBank/DDBJ whole genome shotgun (WGS) entry which is preliminary data.</text>
</comment>
<evidence type="ECO:0000313" key="1">
    <source>
        <dbReference type="EMBL" id="NHZ38465.1"/>
    </source>
</evidence>
<dbReference type="Proteomes" id="UP000785613">
    <property type="component" value="Unassembled WGS sequence"/>
</dbReference>
<accession>A0ABX0LUU0</accession>
<dbReference type="InterPro" id="IPR011043">
    <property type="entry name" value="Gal_Oxase/kelch_b-propeller"/>
</dbReference>